<sequence>MRMKFEIELYEDMMGKPFCLDTYFNCRMNILIYQNGVEKEFCTSTFHAVILVGIAKGLIEIYDDEKSKFTVEMYESTLEYTFTYFQKLLTITRYEGYNGETVEMMKCRFDDFVATFVTEYERYHKAILKQDSHAFENEHYCMMRDQINILKNHVNGVI</sequence>
<name>A0ABU9LQC9_9BACL</name>
<evidence type="ECO:0000313" key="1">
    <source>
        <dbReference type="EMBL" id="MEL5989334.1"/>
    </source>
</evidence>
<protein>
    <submittedName>
        <fullName evidence="1">Uncharacterized protein</fullName>
    </submittedName>
</protein>
<dbReference type="EMBL" id="JBCEWA010000011">
    <property type="protein sequence ID" value="MEL5989334.1"/>
    <property type="molecule type" value="Genomic_DNA"/>
</dbReference>
<reference evidence="1 2" key="1">
    <citation type="submission" date="2024-04" db="EMBL/GenBank/DDBJ databases">
        <authorList>
            <person name="Wu Y.S."/>
            <person name="Zhang L."/>
        </authorList>
    </citation>
    <scope>NUCLEOTIDE SEQUENCE [LARGE SCALE GENOMIC DNA]</scope>
    <source>
        <strain evidence="1 2">KG-01</strain>
    </source>
</reference>
<keyword evidence="2" id="KW-1185">Reference proteome</keyword>
<dbReference type="RefSeq" id="WP_342303144.1">
    <property type="nucleotide sequence ID" value="NZ_JBCEWA010000011.1"/>
</dbReference>
<comment type="caution">
    <text evidence="1">The sequence shown here is derived from an EMBL/GenBank/DDBJ whole genome shotgun (WGS) entry which is preliminary data.</text>
</comment>
<organism evidence="1 2">
    <name type="scientific">Kurthia gibsonii</name>
    <dbReference type="NCBI Taxonomy" id="33946"/>
    <lineage>
        <taxon>Bacteria</taxon>
        <taxon>Bacillati</taxon>
        <taxon>Bacillota</taxon>
        <taxon>Bacilli</taxon>
        <taxon>Bacillales</taxon>
        <taxon>Caryophanaceae</taxon>
        <taxon>Kurthia</taxon>
    </lineage>
</organism>
<accession>A0ABU9LQC9</accession>
<gene>
    <name evidence="1" type="ORF">AAF454_13055</name>
</gene>
<evidence type="ECO:0000313" key="2">
    <source>
        <dbReference type="Proteomes" id="UP001398420"/>
    </source>
</evidence>
<dbReference type="Proteomes" id="UP001398420">
    <property type="component" value="Unassembled WGS sequence"/>
</dbReference>
<proteinExistence type="predicted"/>